<dbReference type="AlphaFoldDB" id="A0A915KMV1"/>
<evidence type="ECO:0000313" key="2">
    <source>
        <dbReference type="WBParaSite" id="nRc.2.0.1.t40111-RA"/>
    </source>
</evidence>
<evidence type="ECO:0000313" key="1">
    <source>
        <dbReference type="Proteomes" id="UP000887565"/>
    </source>
</evidence>
<organism evidence="1 2">
    <name type="scientific">Romanomermis culicivorax</name>
    <name type="common">Nematode worm</name>
    <dbReference type="NCBI Taxonomy" id="13658"/>
    <lineage>
        <taxon>Eukaryota</taxon>
        <taxon>Metazoa</taxon>
        <taxon>Ecdysozoa</taxon>
        <taxon>Nematoda</taxon>
        <taxon>Enoplea</taxon>
        <taxon>Dorylaimia</taxon>
        <taxon>Mermithida</taxon>
        <taxon>Mermithoidea</taxon>
        <taxon>Mermithidae</taxon>
        <taxon>Romanomermis</taxon>
    </lineage>
</organism>
<reference evidence="2" key="1">
    <citation type="submission" date="2022-11" db="UniProtKB">
        <authorList>
            <consortium name="WormBaseParasite"/>
        </authorList>
    </citation>
    <scope>IDENTIFICATION</scope>
</reference>
<protein>
    <submittedName>
        <fullName evidence="2">Uncharacterized protein</fullName>
    </submittedName>
</protein>
<name>A0A915KMV1_ROMCU</name>
<keyword evidence="1" id="KW-1185">Reference proteome</keyword>
<dbReference type="WBParaSite" id="nRc.2.0.1.t40111-RA">
    <property type="protein sequence ID" value="nRc.2.0.1.t40111-RA"/>
    <property type="gene ID" value="nRc.2.0.1.g40111"/>
</dbReference>
<proteinExistence type="predicted"/>
<accession>A0A915KMV1</accession>
<dbReference type="Proteomes" id="UP000887565">
    <property type="component" value="Unplaced"/>
</dbReference>
<sequence>MAVSKGQRHLCLSLVPDFTIQSTIGNSTHYQTDQLASATLPTTNHTDQLASATPRIIDITPQAKTCRKTTGLWTARHHLYLDV</sequence>